<dbReference type="OrthoDB" id="5941857at2"/>
<dbReference type="KEGG" id="mmt:Metme_2008"/>
<reference evidence="2" key="3">
    <citation type="submission" date="2011-05" db="EMBL/GenBank/DDBJ databases">
        <title>Complete sequence of Methylomonas methanica MC09.</title>
        <authorList>
            <consortium name="US DOE Joint Genome Institute"/>
            <person name="Lucas S."/>
            <person name="Han J."/>
            <person name="Lapidus A."/>
            <person name="Cheng J.-F."/>
            <person name="Goodwin L."/>
            <person name="Pitluck S."/>
            <person name="Peters L."/>
            <person name="Mikhailova N."/>
            <person name="Teshima H."/>
            <person name="Han C."/>
            <person name="Tapia R."/>
            <person name="Land M."/>
            <person name="Hauser L."/>
            <person name="Kyrpides N."/>
            <person name="Ivanova N."/>
            <person name="Pagani I."/>
            <person name="Stein L."/>
            <person name="Woyke T."/>
        </authorList>
    </citation>
    <scope>NUCLEOTIDE SEQUENCE [LARGE SCALE GENOMIC DNA]</scope>
    <source>
        <strain evidence="2">MC09</strain>
    </source>
</reference>
<dbReference type="HOGENOM" id="CLU_069126_0_0_6"/>
<gene>
    <name evidence="1" type="ordered locus">Metme_2008</name>
</gene>
<evidence type="ECO:0000313" key="2">
    <source>
        <dbReference type="Proteomes" id="UP000008888"/>
    </source>
</evidence>
<protein>
    <submittedName>
        <fullName evidence="1">Uncharacterized protein</fullName>
    </submittedName>
</protein>
<reference evidence="1 2" key="1">
    <citation type="journal article" date="2011" name="J. Bacteriol.">
        <title>Complete Genome Sequence of the Aerobic Marine Methanotroph Methylomonas methanica MC09.</title>
        <authorList>
            <person name="Boden R."/>
            <person name="Cunliffe M."/>
            <person name="Scanlan J."/>
            <person name="Moussard H."/>
            <person name="Kits K.D."/>
            <person name="Klotz M.G."/>
            <person name="Jetten M.S."/>
            <person name="Vuilleumier S."/>
            <person name="Han J."/>
            <person name="Peters L."/>
            <person name="Mikhailova N."/>
            <person name="Teshima H."/>
            <person name="Tapia R."/>
            <person name="Kyrpides N."/>
            <person name="Ivanova N."/>
            <person name="Pagani I."/>
            <person name="Cheng J.F."/>
            <person name="Goodwin L."/>
            <person name="Han C."/>
            <person name="Hauser L."/>
            <person name="Land M.L."/>
            <person name="Lapidus A."/>
            <person name="Lucas S."/>
            <person name="Pitluck S."/>
            <person name="Woyke T."/>
            <person name="Stein L."/>
            <person name="Murrell J.C."/>
        </authorList>
    </citation>
    <scope>NUCLEOTIDE SEQUENCE [LARGE SCALE GENOMIC DNA]</scope>
    <source>
        <strain evidence="1 2">MC09</strain>
    </source>
</reference>
<proteinExistence type="predicted"/>
<keyword evidence="2" id="KW-1185">Reference proteome</keyword>
<dbReference type="AlphaFoldDB" id="G0A588"/>
<evidence type="ECO:0000313" key="1">
    <source>
        <dbReference type="EMBL" id="AEG00418.1"/>
    </source>
</evidence>
<dbReference type="eggNOG" id="COG3677">
    <property type="taxonomic scope" value="Bacteria"/>
</dbReference>
<dbReference type="STRING" id="857087.Metme_2008"/>
<reference key="2">
    <citation type="submission" date="2011-05" db="EMBL/GenBank/DDBJ databases">
        <title>Complete genome sequence of the aerobic marine methanotroph Methylomonas methanica MC09.</title>
        <authorList>
            <person name="Boden R."/>
            <person name="Cunliffe M."/>
            <person name="Scanlan J."/>
            <person name="Moussard H."/>
            <person name="Kits K.D."/>
            <person name="Klotz M."/>
            <person name="Jetten M."/>
            <person name="Vuilleumier S."/>
            <person name="Han J."/>
            <person name="Peters L."/>
            <person name="Mikhailova N."/>
            <person name="Teshima H."/>
            <person name="Tapia R."/>
            <person name="Kyrpides N."/>
            <person name="Ivanova N."/>
            <person name="Pagani I."/>
            <person name="Cheng J.-F."/>
            <person name="Goodwin L."/>
            <person name="Han C."/>
            <person name="Hauser L."/>
            <person name="Land M."/>
            <person name="Lapidus A."/>
            <person name="Lucas S."/>
            <person name="Pitluck S."/>
            <person name="Woyke T."/>
            <person name="Stein L.Y."/>
            <person name="Murrell C."/>
        </authorList>
    </citation>
    <scope>NUCLEOTIDE SEQUENCE</scope>
    <source>
        <strain>MC09</strain>
    </source>
</reference>
<dbReference type="RefSeq" id="WP_013818664.1">
    <property type="nucleotide sequence ID" value="NC_015572.1"/>
</dbReference>
<organism evidence="1 2">
    <name type="scientific">Methylomonas methanica (strain DSM 25384 / MC09)</name>
    <dbReference type="NCBI Taxonomy" id="857087"/>
    <lineage>
        <taxon>Bacteria</taxon>
        <taxon>Pseudomonadati</taxon>
        <taxon>Pseudomonadota</taxon>
        <taxon>Gammaproteobacteria</taxon>
        <taxon>Methylococcales</taxon>
        <taxon>Methylococcaceae</taxon>
        <taxon>Methylomonas</taxon>
    </lineage>
</organism>
<accession>G0A588</accession>
<name>G0A588_METMM</name>
<dbReference type="Proteomes" id="UP000008888">
    <property type="component" value="Chromosome"/>
</dbReference>
<dbReference type="EMBL" id="CP002738">
    <property type="protein sequence ID" value="AEG00418.1"/>
    <property type="molecule type" value="Genomic_DNA"/>
</dbReference>
<sequence>MNTILANAVQSIQIGVEDYQSSDPRRALSAIRNITAGILLLFKERLRELSPPDSDEVLIKQRIQPEFDANGVVVFRGEGKKTVDVQQIEERFSSLGIEIDWRLFKKIVGIRNEIEHYCTTESTDRIKELVADSFIIIRNFLSGQLGYEPIDLLGEQIWGVLLDVAEVYQRELDDCRKAISLIEWNSDAMSNMAIHLRCSQCDSALIKPIDHDTESNYSLEFSCSTCGFVSSIDEMTEAALNEAFEYEIYYAVKNGGDSPIDTCPDCGRETFIVAEDLCAACGGSLSYYECRVCCEALGVDDQYFDGLCSYHHWQAMKDD</sequence>